<name>A0A3S0K6N0_9DEIO</name>
<dbReference type="Proteomes" id="UP000277766">
    <property type="component" value="Unassembled WGS sequence"/>
</dbReference>
<keyword evidence="2" id="KW-1185">Reference proteome</keyword>
<evidence type="ECO:0000313" key="2">
    <source>
        <dbReference type="Proteomes" id="UP000277766"/>
    </source>
</evidence>
<dbReference type="AlphaFoldDB" id="A0A3S0K6N0"/>
<comment type="caution">
    <text evidence="1">The sequence shown here is derived from an EMBL/GenBank/DDBJ whole genome shotgun (WGS) entry which is preliminary data.</text>
</comment>
<organism evidence="1 2">
    <name type="scientific">Deinococcus radiophilus</name>
    <dbReference type="NCBI Taxonomy" id="32062"/>
    <lineage>
        <taxon>Bacteria</taxon>
        <taxon>Thermotogati</taxon>
        <taxon>Deinococcota</taxon>
        <taxon>Deinococci</taxon>
        <taxon>Deinococcales</taxon>
        <taxon>Deinococcaceae</taxon>
        <taxon>Deinococcus</taxon>
    </lineage>
</organism>
<dbReference type="RefSeq" id="WP_148103231.1">
    <property type="nucleotide sequence ID" value="NZ_JBHSVX010000001.1"/>
</dbReference>
<sequence>MIGLLPDYFAAGALDTWHRACCDVLAEGHTPADRITEALFEFARRNLYAQFDPELAEGDFRHLAGVLPKHGIRPPDTDTSSFAAW</sequence>
<accession>A0A3S0K6N0</accession>
<gene>
    <name evidence="1" type="ORF">EJ104_12670</name>
</gene>
<evidence type="ECO:0000313" key="1">
    <source>
        <dbReference type="EMBL" id="RTR22846.1"/>
    </source>
</evidence>
<dbReference type="OrthoDB" id="9859199at2"/>
<protein>
    <submittedName>
        <fullName evidence="1">Uncharacterized protein</fullName>
    </submittedName>
</protein>
<dbReference type="EMBL" id="RXPE01000043">
    <property type="protein sequence ID" value="RTR22846.1"/>
    <property type="molecule type" value="Genomic_DNA"/>
</dbReference>
<reference evidence="1 2" key="1">
    <citation type="submission" date="2018-12" db="EMBL/GenBank/DDBJ databases">
        <title>Deinococcus radiophilus ATCC 27603 genome sequencing and assembly.</title>
        <authorList>
            <person name="Maclea K.S."/>
            <person name="Maynard C.R."/>
        </authorList>
    </citation>
    <scope>NUCLEOTIDE SEQUENCE [LARGE SCALE GENOMIC DNA]</scope>
    <source>
        <strain evidence="1 2">ATCC 27603</strain>
    </source>
</reference>
<proteinExistence type="predicted"/>